<name>A0ABX6UUE5_9PAST</name>
<sequence length="108" mass="12243">MTARKKGQKAQPIERTKMRNAILKQLLQGKITQGQALRKLRVEVLGISQERYCQLVKVSRLTLSEIENDKGNYSVETLNQIFRPMGLEMGVIPIHKPLLSELLTSGEI</sequence>
<dbReference type="PROSITE" id="PS50943">
    <property type="entry name" value="HTH_CROC1"/>
    <property type="match status" value="1"/>
</dbReference>
<proteinExistence type="predicted"/>
<accession>A0ABX6UUE5</accession>
<gene>
    <name evidence="2" type="ORF">IHV77_06445</name>
</gene>
<dbReference type="SUPFAM" id="SSF47413">
    <property type="entry name" value="lambda repressor-like DNA-binding domains"/>
    <property type="match status" value="1"/>
</dbReference>
<dbReference type="RefSeq" id="WP_194811186.1">
    <property type="nucleotide sequence ID" value="NZ_CP063056.1"/>
</dbReference>
<evidence type="ECO:0000313" key="2">
    <source>
        <dbReference type="EMBL" id="QPB41588.1"/>
    </source>
</evidence>
<dbReference type="InterPro" id="IPR001387">
    <property type="entry name" value="Cro/C1-type_HTH"/>
</dbReference>
<evidence type="ECO:0000313" key="3">
    <source>
        <dbReference type="Proteomes" id="UP000663069"/>
    </source>
</evidence>
<reference evidence="2 3" key="1">
    <citation type="submission" date="2020-10" db="EMBL/GenBank/DDBJ databases">
        <title>Genome Sequencing of Rodentibacter spp. strain DSM111151.</title>
        <authorList>
            <person name="Benga L."/>
            <person name="Lautwein T."/>
        </authorList>
    </citation>
    <scope>NUCLEOTIDE SEQUENCE [LARGE SCALE GENOMIC DNA]</scope>
    <source>
        <strain evidence="2 3">DSM 111151</strain>
    </source>
</reference>
<dbReference type="InterPro" id="IPR010982">
    <property type="entry name" value="Lambda_DNA-bd_dom_sf"/>
</dbReference>
<dbReference type="EMBL" id="CP063056">
    <property type="protein sequence ID" value="QPB41588.1"/>
    <property type="molecule type" value="Genomic_DNA"/>
</dbReference>
<dbReference type="Proteomes" id="UP000663069">
    <property type="component" value="Chromosome"/>
</dbReference>
<dbReference type="Gene3D" id="1.10.260.40">
    <property type="entry name" value="lambda repressor-like DNA-binding domains"/>
    <property type="match status" value="1"/>
</dbReference>
<dbReference type="CDD" id="cd00093">
    <property type="entry name" value="HTH_XRE"/>
    <property type="match status" value="1"/>
</dbReference>
<protein>
    <submittedName>
        <fullName evidence="2">Helix-turn-helix domain-containing protein</fullName>
    </submittedName>
</protein>
<dbReference type="Pfam" id="PF01381">
    <property type="entry name" value="HTH_3"/>
    <property type="match status" value="1"/>
</dbReference>
<keyword evidence="3" id="KW-1185">Reference proteome</keyword>
<organism evidence="2 3">
    <name type="scientific">Rodentibacter haemolyticus</name>
    <dbReference type="NCBI Taxonomy" id="2778911"/>
    <lineage>
        <taxon>Bacteria</taxon>
        <taxon>Pseudomonadati</taxon>
        <taxon>Pseudomonadota</taxon>
        <taxon>Gammaproteobacteria</taxon>
        <taxon>Pasteurellales</taxon>
        <taxon>Pasteurellaceae</taxon>
        <taxon>Rodentibacter</taxon>
    </lineage>
</organism>
<feature type="domain" description="HTH cro/C1-type" evidence="1">
    <location>
        <begin position="37"/>
        <end position="92"/>
    </location>
</feature>
<evidence type="ECO:0000259" key="1">
    <source>
        <dbReference type="PROSITE" id="PS50943"/>
    </source>
</evidence>